<comment type="subcellular location">
    <subcellularLocation>
        <location evidence="1">Membrane</location>
        <topology evidence="1">Multi-pass membrane protein</topology>
    </subcellularLocation>
</comment>
<keyword evidence="14" id="KW-1185">Reference proteome</keyword>
<feature type="region of interest" description="Disordered" evidence="9">
    <location>
        <begin position="24"/>
        <end position="52"/>
    </location>
</feature>
<dbReference type="PANTHER" id="PTHR24223">
    <property type="entry name" value="ATP-BINDING CASSETTE SUB-FAMILY C"/>
    <property type="match status" value="1"/>
</dbReference>
<feature type="transmembrane region" description="Helical" evidence="10">
    <location>
        <begin position="249"/>
        <end position="270"/>
    </location>
</feature>
<reference evidence="13 14" key="1">
    <citation type="submission" date="2023-08" db="EMBL/GenBank/DDBJ databases">
        <title>A Necator americanus chromosomal reference genome.</title>
        <authorList>
            <person name="Ilik V."/>
            <person name="Petrzelkova K.J."/>
            <person name="Pardy F."/>
            <person name="Fuh T."/>
            <person name="Niatou-Singa F.S."/>
            <person name="Gouil Q."/>
            <person name="Baker L."/>
            <person name="Ritchie M.E."/>
            <person name="Jex A.R."/>
            <person name="Gazzola D."/>
            <person name="Li H."/>
            <person name="Toshio Fujiwara R."/>
            <person name="Zhan B."/>
            <person name="Aroian R.V."/>
            <person name="Pafco B."/>
            <person name="Schwarz E.M."/>
        </authorList>
    </citation>
    <scope>NUCLEOTIDE SEQUENCE [LARGE SCALE GENOMIC DNA]</scope>
    <source>
        <strain evidence="13 14">Aroian</strain>
        <tissue evidence="13">Whole animal</tissue>
    </source>
</reference>
<name>A0ABR1EA14_NECAM</name>
<evidence type="ECO:0000256" key="3">
    <source>
        <dbReference type="ARBA" id="ARBA00022448"/>
    </source>
</evidence>
<feature type="region of interest" description="Disordered" evidence="9">
    <location>
        <begin position="681"/>
        <end position="728"/>
    </location>
</feature>
<evidence type="ECO:0000256" key="5">
    <source>
        <dbReference type="ARBA" id="ARBA00022741"/>
    </source>
</evidence>
<keyword evidence="4 10" id="KW-0812">Transmembrane</keyword>
<evidence type="ECO:0000256" key="1">
    <source>
        <dbReference type="ARBA" id="ARBA00004141"/>
    </source>
</evidence>
<evidence type="ECO:0000256" key="8">
    <source>
        <dbReference type="ARBA" id="ARBA00023136"/>
    </source>
</evidence>
<feature type="transmembrane region" description="Helical" evidence="10">
    <location>
        <begin position="1363"/>
        <end position="1382"/>
    </location>
</feature>
<gene>
    <name evidence="13" type="primary">Necator_chrX.g21406</name>
    <name evidence="13" type="ORF">RB195_021245</name>
</gene>
<dbReference type="SMART" id="SM00382">
    <property type="entry name" value="AAA"/>
    <property type="match status" value="2"/>
</dbReference>
<evidence type="ECO:0000256" key="9">
    <source>
        <dbReference type="SAM" id="MobiDB-lite"/>
    </source>
</evidence>
<dbReference type="InterPro" id="IPR011527">
    <property type="entry name" value="ABC1_TM_dom"/>
</dbReference>
<feature type="compositionally biased region" description="Basic and acidic residues" evidence="9">
    <location>
        <begin position="703"/>
        <end position="714"/>
    </location>
</feature>
<evidence type="ECO:0000259" key="11">
    <source>
        <dbReference type="PROSITE" id="PS50893"/>
    </source>
</evidence>
<dbReference type="InterPro" id="IPR050173">
    <property type="entry name" value="ABC_transporter_C-like"/>
</dbReference>
<keyword evidence="3" id="KW-0813">Transport</keyword>
<feature type="transmembrane region" description="Helical" evidence="10">
    <location>
        <begin position="938"/>
        <end position="956"/>
    </location>
</feature>
<evidence type="ECO:0000256" key="2">
    <source>
        <dbReference type="ARBA" id="ARBA00009726"/>
    </source>
</evidence>
<dbReference type="SUPFAM" id="SSF90123">
    <property type="entry name" value="ABC transporter transmembrane region"/>
    <property type="match status" value="2"/>
</dbReference>
<evidence type="ECO:0000256" key="7">
    <source>
        <dbReference type="ARBA" id="ARBA00022989"/>
    </source>
</evidence>
<dbReference type="EMBL" id="JAVFWL010000006">
    <property type="protein sequence ID" value="KAK6759547.1"/>
    <property type="molecule type" value="Genomic_DNA"/>
</dbReference>
<feature type="compositionally biased region" description="Polar residues" evidence="9">
    <location>
        <begin position="681"/>
        <end position="702"/>
    </location>
</feature>
<accession>A0ABR1EA14</accession>
<evidence type="ECO:0000256" key="4">
    <source>
        <dbReference type="ARBA" id="ARBA00022692"/>
    </source>
</evidence>
<evidence type="ECO:0008006" key="15">
    <source>
        <dbReference type="Google" id="ProtNLM"/>
    </source>
</evidence>
<evidence type="ECO:0000313" key="13">
    <source>
        <dbReference type="EMBL" id="KAK6759547.1"/>
    </source>
</evidence>
<dbReference type="Pfam" id="PF00005">
    <property type="entry name" value="ABC_tran"/>
    <property type="match status" value="2"/>
</dbReference>
<evidence type="ECO:0000256" key="6">
    <source>
        <dbReference type="ARBA" id="ARBA00022840"/>
    </source>
</evidence>
<sequence length="1601" mass="179890">MQVNASRRLQNVSVIVLEVSGKDMGKPHLSNGGEPGQPLLDKPEKCSDSSLAPNPEATANIFSRITFIFMTGLFYKGCRKTLEVEDMYEPLPEHESEAATRELSRAWELEQGIAAKAGRAPSLMNAIRRTYWKEIAQFGILLFVEESIKLCQPLFMGRLIRYFRYDAPLTDTEAYVAAGGVAMTAALFALIHHPYFYGLQKVGLKLKIAASGMLVNKGILLSSTALHKTTVGHLVNLLSTDINKFDMGFIFLHYMWVSPLMLVAYSYYLWQEIGPSSFAGFGALVVLIPIQGYFSRQMGRCRREIAVRTDKRISVMNEILNGIRVIKMYAWEGAFSETALYNACRLPVTLFLPFSLQFFFEVRVSVRRVQAFLELEEFSSYVHEALTYIKDGSAQFVPNLETGENEVLLKRDTNNVDNIDNKPIEKKSLDGGEIVAQSLTTSWQTVEASYIFHNLTETCSIDEGEDVFAVRNLSFEAKPGDLVAVIGPVGAGKSSLLSSLLCEARYVSGKLSISGKIAYCSQDAWIFSGTIRDNILFDYEFDQEKYRKALEISALNNDIAQFPRGDAVLVGDRGTSLSGGQKARVSLARAIYSDADIFLLDDPLSAVDASVGRYLFEKCICGYLRNKVVVLVTHQIQFLHRASEVLLMKNGEVVAKGSLSELKENHAEQFAALIQETENSYSRQNSCDRPGSVNSPRRTLSRASEEPETDHGSVERTPSYVSEKDEHELKEKTDYVPEVVEEDKVAGAVSWRIYGVYVQTMCSNPLVIPPLLFVVFSVQLLFNLTDWWLNKWTNAAEKATAARLSNTTVTEDRYAFFGWVWYVDLSDYMYSYTVLTLILIVGSVVRCVWFRFSQILASIALHQKMFSAVVNTKISFFDKNPIGRILNRFSKDVGTMDDQLSFVFFEFLMASSSFEILFLGALNFFGIVFVILLLNPIVFLPTLPLLILFFMLRLVYLASSRDVKRLEATTRSPLYSHISAFMNGLFTVRAFGKQKEVLHEYHRAQNINTAAFGLTLTTSRWFAACIDWLVALFVSVVAFFSVISPATMTSGEVALMLVYAVQLTGFFSWIMRQSAELQNGMVSVERIVQYTELESEHNEVGALEAPKTWPTEGHITISNMYMKYDEGGEYVLKNVSLDIKPREKIGIVGRTGAGKSSLLRALFRLTPPSSGTVVIDGINTETLPLKVLRRGIAIIPQEPVLFIGSLRRNLDPFNMYSDEEIWRVIDQVELKPVVMELAGGLETGMHEGGVNFSVGQRQLVCLARALLRNSRILVIDEATANVDPRTDALIQRTIRESFSQSTVLTIAHRLNTIMDSSRVLVLKDGEVAEFGPAYELLQKRDGILKSLVEETGKENAELLHKMNVYLIIFIFPLATAFVPNYLDPGNRFQAIHTQNQPRSRHTDQFQRSEIRVEDSLDAGKVQSYLQAPIMDHDVDGAECEALPNGTETKPAFFMCKEDTLVTLHGGAITNMNGDDRYPVNFDMPLRVFLDVTSAAPRRHDNLGLEVSLYKRSTGFFGCGWMFLPSFGMLSNYELCADNPSCPLSPGRQVLEFTLDPTRLFTRLFRMIHYDMSAYQLVIRLRDNKDPFSELLCTTIQTRVFL</sequence>
<feature type="transmembrane region" description="Helical" evidence="10">
    <location>
        <begin position="135"/>
        <end position="155"/>
    </location>
</feature>
<proteinExistence type="inferred from homology"/>
<feature type="domain" description="ABC transmembrane type-1" evidence="12">
    <location>
        <begin position="771"/>
        <end position="1079"/>
    </location>
</feature>
<dbReference type="Gene3D" id="1.20.1560.10">
    <property type="entry name" value="ABC transporter type 1, transmembrane domain"/>
    <property type="match status" value="2"/>
</dbReference>
<dbReference type="PROSITE" id="PS00211">
    <property type="entry name" value="ABC_TRANSPORTER_1"/>
    <property type="match status" value="2"/>
</dbReference>
<dbReference type="CDD" id="cd03244">
    <property type="entry name" value="ABCC_MRP_domain2"/>
    <property type="match status" value="1"/>
</dbReference>
<feature type="domain" description="ABC transporter" evidence="11">
    <location>
        <begin position="1115"/>
        <end position="1349"/>
    </location>
</feature>
<feature type="transmembrane region" description="Helical" evidence="10">
    <location>
        <begin position="766"/>
        <end position="784"/>
    </location>
</feature>
<dbReference type="Proteomes" id="UP001303046">
    <property type="component" value="Unassembled WGS sequence"/>
</dbReference>
<feature type="transmembrane region" description="Helical" evidence="10">
    <location>
        <begin position="1021"/>
        <end position="1041"/>
    </location>
</feature>
<dbReference type="InterPro" id="IPR036640">
    <property type="entry name" value="ABC1_TM_sf"/>
</dbReference>
<dbReference type="Pfam" id="PF00664">
    <property type="entry name" value="ABC_membrane"/>
    <property type="match status" value="2"/>
</dbReference>
<comment type="similarity">
    <text evidence="2">Belongs to the ABC transporter superfamily. ABCC family. Conjugate transporter (TC 3.A.1.208) subfamily.</text>
</comment>
<dbReference type="PROSITE" id="PS50929">
    <property type="entry name" value="ABC_TM1F"/>
    <property type="match status" value="2"/>
</dbReference>
<dbReference type="PROSITE" id="PS50893">
    <property type="entry name" value="ABC_TRANSPORTER_2"/>
    <property type="match status" value="2"/>
</dbReference>
<comment type="caution">
    <text evidence="13">The sequence shown here is derived from an EMBL/GenBank/DDBJ whole genome shotgun (WGS) entry which is preliminary data.</text>
</comment>
<organism evidence="13 14">
    <name type="scientific">Necator americanus</name>
    <name type="common">Human hookworm</name>
    <dbReference type="NCBI Taxonomy" id="51031"/>
    <lineage>
        <taxon>Eukaryota</taxon>
        <taxon>Metazoa</taxon>
        <taxon>Ecdysozoa</taxon>
        <taxon>Nematoda</taxon>
        <taxon>Chromadorea</taxon>
        <taxon>Rhabditida</taxon>
        <taxon>Rhabditina</taxon>
        <taxon>Rhabditomorpha</taxon>
        <taxon>Strongyloidea</taxon>
        <taxon>Ancylostomatidae</taxon>
        <taxon>Bunostominae</taxon>
        <taxon>Necator</taxon>
    </lineage>
</organism>
<evidence type="ECO:0000256" key="10">
    <source>
        <dbReference type="SAM" id="Phobius"/>
    </source>
</evidence>
<keyword evidence="7 10" id="KW-1133">Transmembrane helix</keyword>
<dbReference type="Gene3D" id="3.40.50.300">
    <property type="entry name" value="P-loop containing nucleotide triphosphate hydrolases"/>
    <property type="match status" value="2"/>
</dbReference>
<keyword evidence="5" id="KW-0547">Nucleotide-binding</keyword>
<evidence type="ECO:0000259" key="12">
    <source>
        <dbReference type="PROSITE" id="PS50929"/>
    </source>
</evidence>
<dbReference type="InterPro" id="IPR003593">
    <property type="entry name" value="AAA+_ATPase"/>
</dbReference>
<dbReference type="InterPro" id="IPR027417">
    <property type="entry name" value="P-loop_NTPase"/>
</dbReference>
<evidence type="ECO:0000313" key="14">
    <source>
        <dbReference type="Proteomes" id="UP001303046"/>
    </source>
</evidence>
<dbReference type="CDD" id="cd03250">
    <property type="entry name" value="ABCC_MRP_domain1"/>
    <property type="match status" value="1"/>
</dbReference>
<feature type="domain" description="ABC transmembrane type-1" evidence="12">
    <location>
        <begin position="140"/>
        <end position="337"/>
    </location>
</feature>
<feature type="domain" description="ABC transporter" evidence="11">
    <location>
        <begin position="450"/>
        <end position="675"/>
    </location>
</feature>
<feature type="transmembrane region" description="Helical" evidence="10">
    <location>
        <begin position="829"/>
        <end position="849"/>
    </location>
</feature>
<keyword evidence="8 10" id="KW-0472">Membrane</keyword>
<feature type="transmembrane region" description="Helical" evidence="10">
    <location>
        <begin position="1053"/>
        <end position="1071"/>
    </location>
</feature>
<feature type="transmembrane region" description="Helical" evidence="10">
    <location>
        <begin position="276"/>
        <end position="294"/>
    </location>
</feature>
<dbReference type="InterPro" id="IPR017871">
    <property type="entry name" value="ABC_transporter-like_CS"/>
</dbReference>
<dbReference type="PANTHER" id="PTHR24223:SF456">
    <property type="entry name" value="MULTIDRUG RESISTANCE-ASSOCIATED PROTEIN LETHAL(2)03659"/>
    <property type="match status" value="1"/>
</dbReference>
<feature type="transmembrane region" description="Helical" evidence="10">
    <location>
        <begin position="175"/>
        <end position="197"/>
    </location>
</feature>
<protein>
    <recommendedName>
        <fullName evidence="15">Channel-conductance-controlling ATPase</fullName>
    </recommendedName>
</protein>
<dbReference type="InterPro" id="IPR003439">
    <property type="entry name" value="ABC_transporter-like_ATP-bd"/>
</dbReference>
<dbReference type="SUPFAM" id="SSF52540">
    <property type="entry name" value="P-loop containing nucleoside triphosphate hydrolases"/>
    <property type="match status" value="2"/>
</dbReference>
<keyword evidence="6" id="KW-0067">ATP-binding</keyword>